<name>A0A9D4JKM2_DREPO</name>
<proteinExistence type="predicted"/>
<accession>A0A9D4JKM2</accession>
<sequence>MTESLIGFLSNRSLTATEVSTHGLIVSPETTSIGEGKALDFFTITTQMGEKFSFSEIMRKMEGRFGAKELPDTRRVKFQQATQNSGESPEDWADRVLTLAIPAFRNLPEKYSMQEAISKFCQGCVDKEARKHACFGRPHSMQKAIDLVRHHQYVTQAVDGTRMSDSYAVKA</sequence>
<dbReference type="AlphaFoldDB" id="A0A9D4JKM2"/>
<reference evidence="1" key="2">
    <citation type="submission" date="2020-11" db="EMBL/GenBank/DDBJ databases">
        <authorList>
            <person name="McCartney M.A."/>
            <person name="Auch B."/>
            <person name="Kono T."/>
            <person name="Mallez S."/>
            <person name="Becker A."/>
            <person name="Gohl D.M."/>
            <person name="Silverstein K.A.T."/>
            <person name="Koren S."/>
            <person name="Bechman K.B."/>
            <person name="Herman A."/>
            <person name="Abrahante J.E."/>
            <person name="Garbe J."/>
        </authorList>
    </citation>
    <scope>NUCLEOTIDE SEQUENCE</scope>
    <source>
        <strain evidence="1">Duluth1</strain>
        <tissue evidence="1">Whole animal</tissue>
    </source>
</reference>
<dbReference type="Proteomes" id="UP000828390">
    <property type="component" value="Unassembled WGS sequence"/>
</dbReference>
<evidence type="ECO:0000313" key="2">
    <source>
        <dbReference type="Proteomes" id="UP000828390"/>
    </source>
</evidence>
<keyword evidence="2" id="KW-1185">Reference proteome</keyword>
<comment type="caution">
    <text evidence="1">The sequence shown here is derived from an EMBL/GenBank/DDBJ whole genome shotgun (WGS) entry which is preliminary data.</text>
</comment>
<reference evidence="1" key="1">
    <citation type="journal article" date="2019" name="bioRxiv">
        <title>The Genome of the Zebra Mussel, Dreissena polymorpha: A Resource for Invasive Species Research.</title>
        <authorList>
            <person name="McCartney M.A."/>
            <person name="Auch B."/>
            <person name="Kono T."/>
            <person name="Mallez S."/>
            <person name="Zhang Y."/>
            <person name="Obille A."/>
            <person name="Becker A."/>
            <person name="Abrahante J.E."/>
            <person name="Garbe J."/>
            <person name="Badalamenti J.P."/>
            <person name="Herman A."/>
            <person name="Mangelson H."/>
            <person name="Liachko I."/>
            <person name="Sullivan S."/>
            <person name="Sone E.D."/>
            <person name="Koren S."/>
            <person name="Silverstein K.A.T."/>
            <person name="Beckman K.B."/>
            <person name="Gohl D.M."/>
        </authorList>
    </citation>
    <scope>NUCLEOTIDE SEQUENCE</scope>
    <source>
        <strain evidence="1">Duluth1</strain>
        <tissue evidence="1">Whole animal</tissue>
    </source>
</reference>
<organism evidence="1 2">
    <name type="scientific">Dreissena polymorpha</name>
    <name type="common">Zebra mussel</name>
    <name type="synonym">Mytilus polymorpha</name>
    <dbReference type="NCBI Taxonomy" id="45954"/>
    <lineage>
        <taxon>Eukaryota</taxon>
        <taxon>Metazoa</taxon>
        <taxon>Spiralia</taxon>
        <taxon>Lophotrochozoa</taxon>
        <taxon>Mollusca</taxon>
        <taxon>Bivalvia</taxon>
        <taxon>Autobranchia</taxon>
        <taxon>Heteroconchia</taxon>
        <taxon>Euheterodonta</taxon>
        <taxon>Imparidentia</taxon>
        <taxon>Neoheterodontei</taxon>
        <taxon>Myida</taxon>
        <taxon>Dreissenoidea</taxon>
        <taxon>Dreissenidae</taxon>
        <taxon>Dreissena</taxon>
    </lineage>
</organism>
<evidence type="ECO:0000313" key="1">
    <source>
        <dbReference type="EMBL" id="KAH3810877.1"/>
    </source>
</evidence>
<gene>
    <name evidence="1" type="ORF">DPMN_139275</name>
</gene>
<dbReference type="EMBL" id="JAIWYP010000006">
    <property type="protein sequence ID" value="KAH3810877.1"/>
    <property type="molecule type" value="Genomic_DNA"/>
</dbReference>
<protein>
    <submittedName>
        <fullName evidence="1">Uncharacterized protein</fullName>
    </submittedName>
</protein>